<proteinExistence type="predicted"/>
<evidence type="ECO:0000313" key="2">
    <source>
        <dbReference type="Proteomes" id="UP000823913"/>
    </source>
</evidence>
<accession>A0A9D1E570</accession>
<comment type="caution">
    <text evidence="1">The sequence shown here is derived from an EMBL/GenBank/DDBJ whole genome shotgun (WGS) entry which is preliminary data.</text>
</comment>
<name>A0A9D1E570_9FIRM</name>
<dbReference type="EMBL" id="DVHK01000002">
    <property type="protein sequence ID" value="HIR66435.1"/>
    <property type="molecule type" value="Genomic_DNA"/>
</dbReference>
<evidence type="ECO:0000313" key="1">
    <source>
        <dbReference type="EMBL" id="HIR66435.1"/>
    </source>
</evidence>
<protein>
    <submittedName>
        <fullName evidence="1">Uncharacterized protein</fullName>
    </submittedName>
</protein>
<dbReference type="AlphaFoldDB" id="A0A9D1E570"/>
<organism evidence="1 2">
    <name type="scientific">Candidatus Coproplasma avicola</name>
    <dbReference type="NCBI Taxonomy" id="2840744"/>
    <lineage>
        <taxon>Bacteria</taxon>
        <taxon>Bacillati</taxon>
        <taxon>Bacillota</taxon>
        <taxon>Clostridia</taxon>
        <taxon>Eubacteriales</taxon>
        <taxon>Candidatus Coproplasma</taxon>
    </lineage>
</organism>
<reference evidence="1" key="2">
    <citation type="journal article" date="2021" name="PeerJ">
        <title>Extensive microbial diversity within the chicken gut microbiome revealed by metagenomics and culture.</title>
        <authorList>
            <person name="Gilroy R."/>
            <person name="Ravi A."/>
            <person name="Getino M."/>
            <person name="Pursley I."/>
            <person name="Horton D.L."/>
            <person name="Alikhan N.F."/>
            <person name="Baker D."/>
            <person name="Gharbi K."/>
            <person name="Hall N."/>
            <person name="Watson M."/>
            <person name="Adriaenssens E.M."/>
            <person name="Foster-Nyarko E."/>
            <person name="Jarju S."/>
            <person name="Secka A."/>
            <person name="Antonio M."/>
            <person name="Oren A."/>
            <person name="Chaudhuri R.R."/>
            <person name="La Ragione R."/>
            <person name="Hildebrand F."/>
            <person name="Pallen M.J."/>
        </authorList>
    </citation>
    <scope>NUCLEOTIDE SEQUENCE</scope>
    <source>
        <strain evidence="1">ChiW16-3235</strain>
    </source>
</reference>
<sequence>MTDCRLSISSRGDGWESNVVQRARMNIEGSLVSIYYELDGDECTLILSPVRAEQVRKGGVNIKISFAEGAKTACILGEEDLRGGYAVYTESYECIVGAKGVSARIKYRSGDDGEKINLKVRALAIQ</sequence>
<reference evidence="1" key="1">
    <citation type="submission" date="2020-10" db="EMBL/GenBank/DDBJ databases">
        <authorList>
            <person name="Gilroy R."/>
        </authorList>
    </citation>
    <scope>NUCLEOTIDE SEQUENCE</scope>
    <source>
        <strain evidence="1">ChiW16-3235</strain>
    </source>
</reference>
<dbReference type="Proteomes" id="UP000823913">
    <property type="component" value="Unassembled WGS sequence"/>
</dbReference>
<gene>
    <name evidence="1" type="ORF">IAB94_00125</name>
</gene>